<organism evidence="1 2">
    <name type="scientific">Thelephora ganbajun</name>
    <name type="common">Ganba fungus</name>
    <dbReference type="NCBI Taxonomy" id="370292"/>
    <lineage>
        <taxon>Eukaryota</taxon>
        <taxon>Fungi</taxon>
        <taxon>Dikarya</taxon>
        <taxon>Basidiomycota</taxon>
        <taxon>Agaricomycotina</taxon>
        <taxon>Agaricomycetes</taxon>
        <taxon>Thelephorales</taxon>
        <taxon>Thelephoraceae</taxon>
        <taxon>Thelephora</taxon>
    </lineage>
</organism>
<dbReference type="Proteomes" id="UP000886501">
    <property type="component" value="Unassembled WGS sequence"/>
</dbReference>
<comment type="caution">
    <text evidence="1">The sequence shown here is derived from an EMBL/GenBank/DDBJ whole genome shotgun (WGS) entry which is preliminary data.</text>
</comment>
<reference evidence="1" key="2">
    <citation type="journal article" date="2020" name="Nat. Commun.">
        <title>Large-scale genome sequencing of mycorrhizal fungi provides insights into the early evolution of symbiotic traits.</title>
        <authorList>
            <person name="Miyauchi S."/>
            <person name="Kiss E."/>
            <person name="Kuo A."/>
            <person name="Drula E."/>
            <person name="Kohler A."/>
            <person name="Sanchez-Garcia M."/>
            <person name="Morin E."/>
            <person name="Andreopoulos B."/>
            <person name="Barry K.W."/>
            <person name="Bonito G."/>
            <person name="Buee M."/>
            <person name="Carver A."/>
            <person name="Chen C."/>
            <person name="Cichocki N."/>
            <person name="Clum A."/>
            <person name="Culley D."/>
            <person name="Crous P.W."/>
            <person name="Fauchery L."/>
            <person name="Girlanda M."/>
            <person name="Hayes R.D."/>
            <person name="Keri Z."/>
            <person name="LaButti K."/>
            <person name="Lipzen A."/>
            <person name="Lombard V."/>
            <person name="Magnuson J."/>
            <person name="Maillard F."/>
            <person name="Murat C."/>
            <person name="Nolan M."/>
            <person name="Ohm R.A."/>
            <person name="Pangilinan J."/>
            <person name="Pereira M.F."/>
            <person name="Perotto S."/>
            <person name="Peter M."/>
            <person name="Pfister S."/>
            <person name="Riley R."/>
            <person name="Sitrit Y."/>
            <person name="Stielow J.B."/>
            <person name="Szollosi G."/>
            <person name="Zifcakova L."/>
            <person name="Stursova M."/>
            <person name="Spatafora J.W."/>
            <person name="Tedersoo L."/>
            <person name="Vaario L.M."/>
            <person name="Yamada A."/>
            <person name="Yan M."/>
            <person name="Wang P."/>
            <person name="Xu J."/>
            <person name="Bruns T."/>
            <person name="Baldrian P."/>
            <person name="Vilgalys R."/>
            <person name="Dunand C."/>
            <person name="Henrissat B."/>
            <person name="Grigoriev I.V."/>
            <person name="Hibbett D."/>
            <person name="Nagy L.G."/>
            <person name="Martin F.M."/>
        </authorList>
    </citation>
    <scope>NUCLEOTIDE SEQUENCE</scope>
    <source>
        <strain evidence="1">P2</strain>
    </source>
</reference>
<evidence type="ECO:0000313" key="2">
    <source>
        <dbReference type="Proteomes" id="UP000886501"/>
    </source>
</evidence>
<protein>
    <submittedName>
        <fullName evidence="1">Uncharacterized protein</fullName>
    </submittedName>
</protein>
<keyword evidence="2" id="KW-1185">Reference proteome</keyword>
<feature type="non-terminal residue" evidence="1">
    <location>
        <position position="52"/>
    </location>
</feature>
<evidence type="ECO:0000313" key="1">
    <source>
        <dbReference type="EMBL" id="KAF9651787.1"/>
    </source>
</evidence>
<name>A0ACB6ZQJ3_THEGA</name>
<dbReference type="EMBL" id="MU117973">
    <property type="protein sequence ID" value="KAF9651787.1"/>
    <property type="molecule type" value="Genomic_DNA"/>
</dbReference>
<gene>
    <name evidence="1" type="ORF">BDM02DRAFT_3110250</name>
</gene>
<accession>A0ACB6ZQJ3</accession>
<sequence>MATKPRYPFLHHTFLGHLRQSRLETSVTHRTFDPKFIHKTSVRTSPPAPPGS</sequence>
<proteinExistence type="predicted"/>
<reference evidence="1" key="1">
    <citation type="submission" date="2019-10" db="EMBL/GenBank/DDBJ databases">
        <authorList>
            <consortium name="DOE Joint Genome Institute"/>
            <person name="Kuo A."/>
            <person name="Miyauchi S."/>
            <person name="Kiss E."/>
            <person name="Drula E."/>
            <person name="Kohler A."/>
            <person name="Sanchez-Garcia M."/>
            <person name="Andreopoulos B."/>
            <person name="Barry K.W."/>
            <person name="Bonito G."/>
            <person name="Buee M."/>
            <person name="Carver A."/>
            <person name="Chen C."/>
            <person name="Cichocki N."/>
            <person name="Clum A."/>
            <person name="Culley D."/>
            <person name="Crous P.W."/>
            <person name="Fauchery L."/>
            <person name="Girlanda M."/>
            <person name="Hayes R."/>
            <person name="Keri Z."/>
            <person name="Labutti K."/>
            <person name="Lipzen A."/>
            <person name="Lombard V."/>
            <person name="Magnuson J."/>
            <person name="Maillard F."/>
            <person name="Morin E."/>
            <person name="Murat C."/>
            <person name="Nolan M."/>
            <person name="Ohm R."/>
            <person name="Pangilinan J."/>
            <person name="Pereira M."/>
            <person name="Perotto S."/>
            <person name="Peter M."/>
            <person name="Riley R."/>
            <person name="Sitrit Y."/>
            <person name="Stielow B."/>
            <person name="Szollosi G."/>
            <person name="Zifcakova L."/>
            <person name="Stursova M."/>
            <person name="Spatafora J.W."/>
            <person name="Tedersoo L."/>
            <person name="Vaario L.-M."/>
            <person name="Yamada A."/>
            <person name="Yan M."/>
            <person name="Wang P."/>
            <person name="Xu J."/>
            <person name="Bruns T."/>
            <person name="Baldrian P."/>
            <person name="Vilgalys R."/>
            <person name="Henrissat B."/>
            <person name="Grigoriev I.V."/>
            <person name="Hibbett D."/>
            <person name="Nagy L.G."/>
            <person name="Martin F.M."/>
        </authorList>
    </citation>
    <scope>NUCLEOTIDE SEQUENCE</scope>
    <source>
        <strain evidence="1">P2</strain>
    </source>
</reference>